<evidence type="ECO:0000313" key="2">
    <source>
        <dbReference type="EMBL" id="XBH20967.1"/>
    </source>
</evidence>
<dbReference type="InterPro" id="IPR036291">
    <property type="entry name" value="NAD(P)-bd_dom_sf"/>
</dbReference>
<dbReference type="GO" id="GO:0004029">
    <property type="term" value="F:aldehyde dehydrogenase (NAD+) activity"/>
    <property type="evidence" value="ECO:0007669"/>
    <property type="project" value="TreeGrafter"/>
</dbReference>
<accession>A0AAU7DUJ4</accession>
<name>A0AAU7DUJ4_9MICO</name>
<sequence>MKRVVIFGGTGLLGYHSTLEFLDRGYSVTSVSLPPMPVEDLFPQGVENILADLTELSDARILEILGGASAVVYAAGADERTVPDSPAAKYFYEQNVLPVQRVARLAVAAGVKKFVLYNSYTAEFAEIWPDLGYREHNGYPRTRLMQEEAAIMEGYGAMDVMSLRLPYIFGTMPGRIPLWQMFLDIARSQPERVVTQLGSTSSVTVKQVAQATVGAVEHGEHGGKYPINGYDLRHTEFMALVCEALGRSKEDVVGLPYELFVDQMQALDDATAASGKEHGIHLVDSTLFNSRDAVSDQGAGMEALGYEPDDIPASIRETLKFCLDHERTDSEPVAQTA</sequence>
<dbReference type="PANTHER" id="PTHR48079:SF6">
    <property type="entry name" value="NAD(P)-BINDING DOMAIN-CONTAINING PROTEIN-RELATED"/>
    <property type="match status" value="1"/>
</dbReference>
<dbReference type="EMBL" id="CP146203">
    <property type="protein sequence ID" value="XBH20967.1"/>
    <property type="molecule type" value="Genomic_DNA"/>
</dbReference>
<organism evidence="2">
    <name type="scientific">Jonesiaceae bacterium BS-20</name>
    <dbReference type="NCBI Taxonomy" id="3120821"/>
    <lineage>
        <taxon>Bacteria</taxon>
        <taxon>Bacillati</taxon>
        <taxon>Actinomycetota</taxon>
        <taxon>Actinomycetes</taxon>
        <taxon>Micrococcales</taxon>
        <taxon>Jonesiaceae</taxon>
    </lineage>
</organism>
<dbReference type="AlphaFoldDB" id="A0AAU7DUJ4"/>
<dbReference type="InterPro" id="IPR051783">
    <property type="entry name" value="NAD(P)-dependent_oxidoreduct"/>
</dbReference>
<gene>
    <name evidence="2" type="ORF">V5R04_12180</name>
</gene>
<feature type="domain" description="NAD-dependent epimerase/dehydratase" evidence="1">
    <location>
        <begin position="4"/>
        <end position="225"/>
    </location>
</feature>
<reference evidence="2" key="1">
    <citation type="submission" date="2024-02" db="EMBL/GenBank/DDBJ databases">
        <title>Tomenella chthoni gen. nov. sp. nov., a member of the family Jonesiaceae isolated from bat guano.</title>
        <authorList>
            <person name="Miller S.L."/>
            <person name="King J."/>
            <person name="Sankaranarayanan K."/>
            <person name="Lawson P.A."/>
        </authorList>
    </citation>
    <scope>NUCLEOTIDE SEQUENCE</scope>
    <source>
        <strain evidence="2">BS-20</strain>
    </source>
</reference>
<proteinExistence type="predicted"/>
<dbReference type="SUPFAM" id="SSF51735">
    <property type="entry name" value="NAD(P)-binding Rossmann-fold domains"/>
    <property type="match status" value="1"/>
</dbReference>
<dbReference type="GO" id="GO:0005737">
    <property type="term" value="C:cytoplasm"/>
    <property type="evidence" value="ECO:0007669"/>
    <property type="project" value="TreeGrafter"/>
</dbReference>
<dbReference type="PANTHER" id="PTHR48079">
    <property type="entry name" value="PROTEIN YEEZ"/>
    <property type="match status" value="1"/>
</dbReference>
<protein>
    <submittedName>
        <fullName evidence="2">NAD(P)-dependent oxidoreductase</fullName>
    </submittedName>
</protein>
<dbReference type="InterPro" id="IPR001509">
    <property type="entry name" value="Epimerase_deHydtase"/>
</dbReference>
<dbReference type="Gene3D" id="3.40.50.720">
    <property type="entry name" value="NAD(P)-binding Rossmann-like Domain"/>
    <property type="match status" value="1"/>
</dbReference>
<evidence type="ECO:0000259" key="1">
    <source>
        <dbReference type="Pfam" id="PF01370"/>
    </source>
</evidence>
<dbReference type="Pfam" id="PF01370">
    <property type="entry name" value="Epimerase"/>
    <property type="match status" value="1"/>
</dbReference>